<dbReference type="GO" id="GO:0043565">
    <property type="term" value="F:sequence-specific DNA binding"/>
    <property type="evidence" value="ECO:0007669"/>
    <property type="project" value="InterPro"/>
</dbReference>
<keyword evidence="4" id="KW-0812">Transmembrane</keyword>
<reference evidence="6 7" key="1">
    <citation type="journal article" date="2019" name="Anaerobe">
        <title>Detection of Robinsoniella peoriensis in multiple bone samples of a trauma patient.</title>
        <authorList>
            <person name="Schrottner P."/>
            <person name="Hartwich K."/>
            <person name="Bunk B."/>
            <person name="Schober I."/>
            <person name="Helbig S."/>
            <person name="Rudolph W.W."/>
            <person name="Gunzer F."/>
        </authorList>
    </citation>
    <scope>NUCLEOTIDE SEQUENCE [LARGE SCALE GENOMIC DNA]</scope>
    <source>
        <strain evidence="6 7">DSM 106044</strain>
    </source>
</reference>
<dbReference type="EMBL" id="QGQD01000092">
    <property type="protein sequence ID" value="TLC98565.1"/>
    <property type="molecule type" value="Genomic_DNA"/>
</dbReference>
<sequence length="795" mass="91445">MKAIKFKKLHTDSQKSRSFFNSTLLSLLAISVIITILLSSFLSINYGKTSLKLTSGFNQNLVSQTNYTVEQLNDNIQRVTRSLINNNDIISFLYMNNRSSTTPILASRVLDNQLVVLPYVESIYLYNAQLDLFFSSKNGSQSGSSEFTDSDCVKLVTDPDFIAAYDKHPIPRRINEMTQNAEILSYVYYDSYTGKDGRRNAIIINTYASSLTDAIHSMNRYKEGTPMDFIVMDSDMTVLSSVLTPKLLENADTFSSFKEKFADDKRFGNGFFTIDKTRYFYSFTRDNVNNWYLISLVPSSIIFKDIISAVLISSAIMISVFLFCILLCLFFAKRLNTPIQKVTHLLEDQAYGDSDVKLQVPTEFQHILTVFESLHQNNQKLNTLKKKNAQSYKESFLNSLVTGNRTEPVDSTLRALESQNLTYLTDQPICMAVLKIDNYQDFLNANAPNELWVFRFSIANIAEEIVRQSFTCNLFSRENDKFVILINCGKELPNEAFHQKLQNIFLSIQKNVDRYLKLSLTVAYSTLFKGLEHLPSMYINMENSLLQKIRYGHSSIISPQMMDDLNSDIFFFPKQLSERLSSAVLNGKTEQALETYQKISQQLFSYDYNEIMSSSIRLIYDLYFQISDKYPVLKEDCMTLLKDCLVDLKNVEIASDISRLMDTLLQSLCSKIAFLHDNPFSQNTDIVTQRICQIVDREFSNPSLCLSSISEEIGLSPNYIGQIFKSAMQKSVAQYITDLRMEMLAHYLNETKLPLNKILDKIGMEKNNYFYTRFKKYFKVSLGEYRMNTHLRNDE</sequence>
<dbReference type="STRING" id="180332.GCA_000797495_00084"/>
<dbReference type="PROSITE" id="PS01124">
    <property type="entry name" value="HTH_ARAC_FAMILY_2"/>
    <property type="match status" value="1"/>
</dbReference>
<dbReference type="RefSeq" id="WP_027292997.1">
    <property type="nucleotide sequence ID" value="NZ_QGQD01000092.1"/>
</dbReference>
<dbReference type="SMART" id="SM00342">
    <property type="entry name" value="HTH_ARAC"/>
    <property type="match status" value="1"/>
</dbReference>
<accession>A0A4U8Q9R2</accession>
<feature type="domain" description="HTH araC/xylS-type" evidence="5">
    <location>
        <begin position="689"/>
        <end position="788"/>
    </location>
</feature>
<dbReference type="Proteomes" id="UP000306509">
    <property type="component" value="Unassembled WGS sequence"/>
</dbReference>
<keyword evidence="2" id="KW-0238">DNA-binding</keyword>
<dbReference type="GO" id="GO:0003700">
    <property type="term" value="F:DNA-binding transcription factor activity"/>
    <property type="evidence" value="ECO:0007669"/>
    <property type="project" value="InterPro"/>
</dbReference>
<dbReference type="PROSITE" id="PS00041">
    <property type="entry name" value="HTH_ARAC_FAMILY_1"/>
    <property type="match status" value="1"/>
</dbReference>
<protein>
    <submittedName>
        <fullName evidence="6">Multiple antibiotic resistance protein MarA</fullName>
    </submittedName>
</protein>
<dbReference type="PANTHER" id="PTHR43280:SF10">
    <property type="entry name" value="REGULATORY PROTEIN POCR"/>
    <property type="match status" value="1"/>
</dbReference>
<evidence type="ECO:0000256" key="3">
    <source>
        <dbReference type="ARBA" id="ARBA00023163"/>
    </source>
</evidence>
<dbReference type="AlphaFoldDB" id="A0A4U8Q9R2"/>
<feature type="transmembrane region" description="Helical" evidence="4">
    <location>
        <begin position="20"/>
        <end position="42"/>
    </location>
</feature>
<feature type="transmembrane region" description="Helical" evidence="4">
    <location>
        <begin position="306"/>
        <end position="332"/>
    </location>
</feature>
<dbReference type="InterPro" id="IPR018060">
    <property type="entry name" value="HTH_AraC"/>
</dbReference>
<evidence type="ECO:0000256" key="2">
    <source>
        <dbReference type="ARBA" id="ARBA00023125"/>
    </source>
</evidence>
<keyword evidence="1" id="KW-0805">Transcription regulation</keyword>
<keyword evidence="4" id="KW-0472">Membrane</keyword>
<dbReference type="Pfam" id="PF12833">
    <property type="entry name" value="HTH_18"/>
    <property type="match status" value="1"/>
</dbReference>
<keyword evidence="3" id="KW-0804">Transcription</keyword>
<evidence type="ECO:0000313" key="7">
    <source>
        <dbReference type="Proteomes" id="UP000306509"/>
    </source>
</evidence>
<proteinExistence type="predicted"/>
<dbReference type="InterPro" id="IPR018062">
    <property type="entry name" value="HTH_AraC-typ_CS"/>
</dbReference>
<keyword evidence="7" id="KW-1185">Reference proteome</keyword>
<organism evidence="6 7">
    <name type="scientific">Robinsoniella peoriensis</name>
    <dbReference type="NCBI Taxonomy" id="180332"/>
    <lineage>
        <taxon>Bacteria</taxon>
        <taxon>Bacillati</taxon>
        <taxon>Bacillota</taxon>
        <taxon>Clostridia</taxon>
        <taxon>Lachnospirales</taxon>
        <taxon>Lachnospiraceae</taxon>
        <taxon>Robinsoniella</taxon>
    </lineage>
</organism>
<evidence type="ECO:0000313" key="6">
    <source>
        <dbReference type="EMBL" id="TLC98565.1"/>
    </source>
</evidence>
<comment type="caution">
    <text evidence="6">The sequence shown here is derived from an EMBL/GenBank/DDBJ whole genome shotgun (WGS) entry which is preliminary data.</text>
</comment>
<evidence type="ECO:0000259" key="5">
    <source>
        <dbReference type="PROSITE" id="PS01124"/>
    </source>
</evidence>
<name>A0A4U8Q9R2_9FIRM</name>
<dbReference type="CDD" id="cd18774">
    <property type="entry name" value="PDC2_HK_sensor"/>
    <property type="match status" value="1"/>
</dbReference>
<dbReference type="Gene3D" id="1.10.10.60">
    <property type="entry name" value="Homeodomain-like"/>
    <property type="match status" value="2"/>
</dbReference>
<gene>
    <name evidence="6" type="primary">marA_4</name>
    <name evidence="6" type="ORF">DSM106044_04675</name>
</gene>
<dbReference type="PANTHER" id="PTHR43280">
    <property type="entry name" value="ARAC-FAMILY TRANSCRIPTIONAL REGULATOR"/>
    <property type="match status" value="1"/>
</dbReference>
<keyword evidence="4" id="KW-1133">Transmembrane helix</keyword>
<evidence type="ECO:0000256" key="4">
    <source>
        <dbReference type="SAM" id="Phobius"/>
    </source>
</evidence>
<evidence type="ECO:0000256" key="1">
    <source>
        <dbReference type="ARBA" id="ARBA00023015"/>
    </source>
</evidence>